<feature type="transmembrane region" description="Helical" evidence="1">
    <location>
        <begin position="501"/>
        <end position="519"/>
    </location>
</feature>
<feature type="transmembrane region" description="Helical" evidence="1">
    <location>
        <begin position="169"/>
        <end position="189"/>
    </location>
</feature>
<feature type="transmembrane region" description="Helical" evidence="1">
    <location>
        <begin position="30"/>
        <end position="49"/>
    </location>
</feature>
<feature type="transmembrane region" description="Helical" evidence="1">
    <location>
        <begin position="86"/>
        <end position="105"/>
    </location>
</feature>
<evidence type="ECO:0000256" key="1">
    <source>
        <dbReference type="SAM" id="Phobius"/>
    </source>
</evidence>
<dbReference type="Proteomes" id="UP000186940">
    <property type="component" value="Unassembled WGS sequence"/>
</dbReference>
<protein>
    <recommendedName>
        <fullName evidence="4">YYY membrane protein</fullName>
    </recommendedName>
</protein>
<evidence type="ECO:0008006" key="4">
    <source>
        <dbReference type="Google" id="ProtNLM"/>
    </source>
</evidence>
<feature type="transmembrane region" description="Helical" evidence="1">
    <location>
        <begin position="431"/>
        <end position="451"/>
    </location>
</feature>
<dbReference type="InterPro" id="IPR018746">
    <property type="entry name" value="DUF2298"/>
</dbReference>
<dbReference type="STRING" id="1838285.SCAL_000593"/>
<keyword evidence="3" id="KW-1185">Reference proteome</keyword>
<dbReference type="PANTHER" id="PTHR10790">
    <property type="entry name" value="TPR-DOMAIN CONTAINING PROTEIN"/>
    <property type="match status" value="1"/>
</dbReference>
<keyword evidence="1" id="KW-0812">Transmembrane</keyword>
<dbReference type="AlphaFoldDB" id="A0A1F2P9Q8"/>
<dbReference type="Pfam" id="PF10060">
    <property type="entry name" value="DUF2298"/>
    <property type="match status" value="1"/>
</dbReference>
<accession>A0A1F2P9Q8</accession>
<feature type="transmembrane region" description="Helical" evidence="1">
    <location>
        <begin position="257"/>
        <end position="278"/>
    </location>
</feature>
<feature type="transmembrane region" description="Helical" evidence="1">
    <location>
        <begin position="196"/>
        <end position="219"/>
    </location>
</feature>
<dbReference type="PATRIC" id="fig|1838285.3.peg.602"/>
<sequence length="678" mass="77233">MLYDIIIWYLFFLLAGLIALPFVKDIGYASSKAVAILVTTYLTFITGYLYCYDLITVVTSFLLLATIAAGYMIYRKDFKIQWKVFIEFELVFAVAFFIFALVRAFSPEIYFTGGEKLGELGFLNAILRSGSFPPYDPYFGGEPMQYYYFGHLIVANIIKLTGISPEVGFNLATASLFALSVQIAYGLGFRLNIRRAYAMITVVFLLILGNLSGIIQFLLQHASDPSSAIYFNYWYASRIIPDTINEFPYFSFLHGDLHPHMIAIPFKIMLLTLFLQLLSEKKDNTAFVIAAGFFTGFLAPLNTWDYPVFLLLLLIILWTGRYGLDKIALSISAAIIPYLPFLLSTTGRGIGFVTERTELINFFVIHGLFLFILFSYLLLRLERKYQNYLIIMILILLPISYLIQFQTLFLLLPLIILPLWLRFWDGGADHAFIDILILVGALIALGCELFYVDDAFTGKIERLNTVFKLYLNVWIFWAIASAYALRNILMQPGRHGMMRRIWTITLTILLISASIYPVFATSGRSHAFGVKPTLDGLAWARDEFTSDMDALDWINKNIDGHPVFLTVPAQDYRWDSRVASVTGVPIIIGWMGEEIMWRGDREEVNRRLKDVSKVLSSDKIDSEVIAILEDYNVSYIYIGEIERTKFPEGVLKFDGWSGCEAVFKNEGVTIFELLDENA</sequence>
<dbReference type="EMBL" id="LYOS01000002">
    <property type="protein sequence ID" value="OFV67953.1"/>
    <property type="molecule type" value="Genomic_DNA"/>
</dbReference>
<feature type="transmembrane region" description="Helical" evidence="1">
    <location>
        <begin position="359"/>
        <end position="378"/>
    </location>
</feature>
<name>A0A1F2P9Q8_9EURY</name>
<feature type="transmembrane region" description="Helical" evidence="1">
    <location>
        <begin position="285"/>
        <end position="301"/>
    </location>
</feature>
<evidence type="ECO:0000313" key="3">
    <source>
        <dbReference type="Proteomes" id="UP000186940"/>
    </source>
</evidence>
<feature type="transmembrane region" description="Helical" evidence="1">
    <location>
        <begin position="55"/>
        <end position="74"/>
    </location>
</feature>
<keyword evidence="1" id="KW-0472">Membrane</keyword>
<feature type="transmembrane region" description="Helical" evidence="1">
    <location>
        <begin position="307"/>
        <end position="324"/>
    </location>
</feature>
<dbReference type="NCBIfam" id="TIGR03662">
    <property type="entry name" value="Chlor_Arch_YYY"/>
    <property type="match status" value="1"/>
</dbReference>
<gene>
    <name evidence="2" type="ORF">SCAL_000593</name>
</gene>
<proteinExistence type="predicted"/>
<feature type="transmembrane region" description="Helical" evidence="1">
    <location>
        <begin position="471"/>
        <end position="489"/>
    </location>
</feature>
<dbReference type="PANTHER" id="PTHR10790:SF51">
    <property type="entry name" value="TETRATRICOPEPTIDE REPEAT PROTEIN"/>
    <property type="match status" value="1"/>
</dbReference>
<organism evidence="2 3">
    <name type="scientific">Candidatus Syntropharchaeum caldarium</name>
    <dbReference type="NCBI Taxonomy" id="1838285"/>
    <lineage>
        <taxon>Archaea</taxon>
        <taxon>Methanobacteriati</taxon>
        <taxon>Methanobacteriota</taxon>
        <taxon>Stenosarchaea group</taxon>
        <taxon>Methanomicrobia</taxon>
        <taxon>Methanosarcinales</taxon>
        <taxon>ANME-2 cluster</taxon>
        <taxon>Candidatus Syntropharchaeum</taxon>
    </lineage>
</organism>
<keyword evidence="1" id="KW-1133">Transmembrane helix</keyword>
<comment type="caution">
    <text evidence="2">The sequence shown here is derived from an EMBL/GenBank/DDBJ whole genome shotgun (WGS) entry which is preliminary data.</text>
</comment>
<feature type="transmembrane region" description="Helical" evidence="1">
    <location>
        <begin position="385"/>
        <end position="402"/>
    </location>
</feature>
<feature type="transmembrane region" description="Helical" evidence="1">
    <location>
        <begin position="6"/>
        <end position="23"/>
    </location>
</feature>
<feature type="transmembrane region" description="Helical" evidence="1">
    <location>
        <begin position="331"/>
        <end position="353"/>
    </location>
</feature>
<reference evidence="2" key="1">
    <citation type="submission" date="2016-05" db="EMBL/GenBank/DDBJ databases">
        <title>Microbial consortia oxidize butane by reversing methanogenesis.</title>
        <authorList>
            <person name="Laso-Perez R."/>
            <person name="Richter M."/>
            <person name="Wegener G."/>
            <person name="Musat F."/>
        </authorList>
    </citation>
    <scope>NUCLEOTIDE SEQUENCE [LARGE SCALE GENOMIC DNA]</scope>
    <source>
        <strain evidence="2">BOX2</strain>
    </source>
</reference>
<evidence type="ECO:0000313" key="2">
    <source>
        <dbReference type="EMBL" id="OFV67953.1"/>
    </source>
</evidence>